<evidence type="ECO:0000313" key="3">
    <source>
        <dbReference type="Proteomes" id="UP001597114"/>
    </source>
</evidence>
<evidence type="ECO:0000313" key="2">
    <source>
        <dbReference type="EMBL" id="MFD1520616.1"/>
    </source>
</evidence>
<dbReference type="RefSeq" id="WP_344730382.1">
    <property type="nucleotide sequence ID" value="NZ_BAAAUS010000066.1"/>
</dbReference>
<protein>
    <recommendedName>
        <fullName evidence="4">Antitoxin</fullName>
    </recommendedName>
</protein>
<feature type="compositionally biased region" description="Basic and acidic residues" evidence="1">
    <location>
        <begin position="65"/>
        <end position="75"/>
    </location>
</feature>
<name>A0ABW4F0A3_9PSEU</name>
<comment type="caution">
    <text evidence="2">The sequence shown here is derived from an EMBL/GenBank/DDBJ whole genome shotgun (WGS) entry which is preliminary data.</text>
</comment>
<proteinExistence type="predicted"/>
<sequence length="150" mass="15080">MGLTEKAKEFADRVFEKLGLFGERAADKVVELSGVARQKTPGYLDRAADMAGKAVESTAARVDKATGGRYHEKIEGASTKLGHTLDRTPGTAAPGTGTPSGPVGAPPASDVAGQAGGPATTTPDTTKPDNEPGTTKPGGSGPGTIPGPKR</sequence>
<keyword evidence="3" id="KW-1185">Reference proteome</keyword>
<gene>
    <name evidence="2" type="ORF">ACFSJD_24180</name>
</gene>
<dbReference type="EMBL" id="JBHUCO010000026">
    <property type="protein sequence ID" value="MFD1520616.1"/>
    <property type="molecule type" value="Genomic_DNA"/>
</dbReference>
<evidence type="ECO:0008006" key="4">
    <source>
        <dbReference type="Google" id="ProtNLM"/>
    </source>
</evidence>
<dbReference type="Proteomes" id="UP001597114">
    <property type="component" value="Unassembled WGS sequence"/>
</dbReference>
<organism evidence="2 3">
    <name type="scientific">Pseudonocardia yunnanensis</name>
    <dbReference type="NCBI Taxonomy" id="58107"/>
    <lineage>
        <taxon>Bacteria</taxon>
        <taxon>Bacillati</taxon>
        <taxon>Actinomycetota</taxon>
        <taxon>Actinomycetes</taxon>
        <taxon>Pseudonocardiales</taxon>
        <taxon>Pseudonocardiaceae</taxon>
        <taxon>Pseudonocardia</taxon>
    </lineage>
</organism>
<feature type="region of interest" description="Disordered" evidence="1">
    <location>
        <begin position="65"/>
        <end position="150"/>
    </location>
</feature>
<evidence type="ECO:0000256" key="1">
    <source>
        <dbReference type="SAM" id="MobiDB-lite"/>
    </source>
</evidence>
<feature type="compositionally biased region" description="Low complexity" evidence="1">
    <location>
        <begin position="88"/>
        <end position="108"/>
    </location>
</feature>
<reference evidence="3" key="1">
    <citation type="journal article" date="2019" name="Int. J. Syst. Evol. Microbiol.">
        <title>The Global Catalogue of Microorganisms (GCM) 10K type strain sequencing project: providing services to taxonomists for standard genome sequencing and annotation.</title>
        <authorList>
            <consortium name="The Broad Institute Genomics Platform"/>
            <consortium name="The Broad Institute Genome Sequencing Center for Infectious Disease"/>
            <person name="Wu L."/>
            <person name="Ma J."/>
        </authorList>
    </citation>
    <scope>NUCLEOTIDE SEQUENCE [LARGE SCALE GENOMIC DNA]</scope>
    <source>
        <strain evidence="3">CCM 7043</strain>
    </source>
</reference>
<accession>A0ABW4F0A3</accession>